<sequence>MIPNGGQMHTFTESSFLGNIGLCGSAVNRLCSSSASSPPDSLVVTPEEKEWVSKSDIYISAAIGFVVSLLVMYWSLLLNRKWREWYGYHLHRFVLKVFDQQDRRRSRRGRR</sequence>
<evidence type="ECO:0000313" key="9">
    <source>
        <dbReference type="Proteomes" id="UP001161247"/>
    </source>
</evidence>
<evidence type="ECO:0000256" key="6">
    <source>
        <dbReference type="ARBA" id="ARBA00023180"/>
    </source>
</evidence>
<accession>A0AAV1DP81</accession>
<keyword evidence="6" id="KW-0325">Glycoprotein</keyword>
<dbReference type="EMBL" id="OX459123">
    <property type="protein sequence ID" value="CAI9108508.1"/>
    <property type="molecule type" value="Genomic_DNA"/>
</dbReference>
<evidence type="ECO:0000256" key="2">
    <source>
        <dbReference type="ARBA" id="ARBA00022692"/>
    </source>
</evidence>
<proteinExistence type="predicted"/>
<evidence type="ECO:0000256" key="3">
    <source>
        <dbReference type="ARBA" id="ARBA00022729"/>
    </source>
</evidence>
<evidence type="ECO:0000256" key="4">
    <source>
        <dbReference type="ARBA" id="ARBA00022989"/>
    </source>
</evidence>
<dbReference type="PANTHER" id="PTHR48063">
    <property type="entry name" value="LRR RECEPTOR-LIKE KINASE"/>
    <property type="match status" value="1"/>
</dbReference>
<dbReference type="InterPro" id="IPR032675">
    <property type="entry name" value="LRR_dom_sf"/>
</dbReference>
<keyword evidence="2 7" id="KW-0812">Transmembrane</keyword>
<dbReference type="InterPro" id="IPR046956">
    <property type="entry name" value="RLP23-like"/>
</dbReference>
<gene>
    <name evidence="8" type="ORF">OLC1_LOCUS16587</name>
</gene>
<feature type="transmembrane region" description="Helical" evidence="7">
    <location>
        <begin position="57"/>
        <end position="78"/>
    </location>
</feature>
<evidence type="ECO:0000256" key="1">
    <source>
        <dbReference type="ARBA" id="ARBA00004479"/>
    </source>
</evidence>
<dbReference type="PANTHER" id="PTHR48063:SF35">
    <property type="entry name" value="RECEPTOR-LIKE PROTEIN 12"/>
    <property type="match status" value="1"/>
</dbReference>
<dbReference type="Gene3D" id="3.80.10.10">
    <property type="entry name" value="Ribonuclease Inhibitor"/>
    <property type="match status" value="1"/>
</dbReference>
<evidence type="ECO:0000256" key="7">
    <source>
        <dbReference type="SAM" id="Phobius"/>
    </source>
</evidence>
<organism evidence="8 9">
    <name type="scientific">Oldenlandia corymbosa var. corymbosa</name>
    <dbReference type="NCBI Taxonomy" id="529605"/>
    <lineage>
        <taxon>Eukaryota</taxon>
        <taxon>Viridiplantae</taxon>
        <taxon>Streptophyta</taxon>
        <taxon>Embryophyta</taxon>
        <taxon>Tracheophyta</taxon>
        <taxon>Spermatophyta</taxon>
        <taxon>Magnoliopsida</taxon>
        <taxon>eudicotyledons</taxon>
        <taxon>Gunneridae</taxon>
        <taxon>Pentapetalae</taxon>
        <taxon>asterids</taxon>
        <taxon>lamiids</taxon>
        <taxon>Gentianales</taxon>
        <taxon>Rubiaceae</taxon>
        <taxon>Rubioideae</taxon>
        <taxon>Spermacoceae</taxon>
        <taxon>Hedyotis-Oldenlandia complex</taxon>
        <taxon>Oldenlandia</taxon>
    </lineage>
</organism>
<dbReference type="AlphaFoldDB" id="A0AAV1DP81"/>
<name>A0AAV1DP81_OLDCO</name>
<dbReference type="GO" id="GO:0016020">
    <property type="term" value="C:membrane"/>
    <property type="evidence" value="ECO:0007669"/>
    <property type="project" value="UniProtKB-SubCell"/>
</dbReference>
<keyword evidence="9" id="KW-1185">Reference proteome</keyword>
<keyword evidence="4 7" id="KW-1133">Transmembrane helix</keyword>
<protein>
    <submittedName>
        <fullName evidence="8">OLC1v1008109C1</fullName>
    </submittedName>
</protein>
<dbReference type="Proteomes" id="UP001161247">
    <property type="component" value="Chromosome 6"/>
</dbReference>
<reference evidence="8" key="1">
    <citation type="submission" date="2023-03" db="EMBL/GenBank/DDBJ databases">
        <authorList>
            <person name="Julca I."/>
        </authorList>
    </citation>
    <scope>NUCLEOTIDE SEQUENCE</scope>
</reference>
<comment type="subcellular location">
    <subcellularLocation>
        <location evidence="1">Membrane</location>
        <topology evidence="1">Single-pass type I membrane protein</topology>
    </subcellularLocation>
</comment>
<keyword evidence="5 7" id="KW-0472">Membrane</keyword>
<evidence type="ECO:0000313" key="8">
    <source>
        <dbReference type="EMBL" id="CAI9108508.1"/>
    </source>
</evidence>
<evidence type="ECO:0000256" key="5">
    <source>
        <dbReference type="ARBA" id="ARBA00023136"/>
    </source>
</evidence>
<keyword evidence="3" id="KW-0732">Signal</keyword>